<gene>
    <name evidence="1" type="ORF">L3X38_010566</name>
</gene>
<protein>
    <submittedName>
        <fullName evidence="1">Uncharacterized protein</fullName>
    </submittedName>
</protein>
<sequence length="82" mass="9328">MMASSVAGQVSWASIKMKLVVNPLPRMLKDGSRMVQTLMISQLGRRSVLPDSPKKERLMSSLQEMELQLRGRRMYLHGGRNK</sequence>
<proteinExistence type="predicted"/>
<dbReference type="EMBL" id="JAJFAZ020000002">
    <property type="protein sequence ID" value="KAI5342690.1"/>
    <property type="molecule type" value="Genomic_DNA"/>
</dbReference>
<reference evidence="1 2" key="1">
    <citation type="journal article" date="2022" name="G3 (Bethesda)">
        <title>Whole-genome sequence and methylome profiling of the almond [Prunus dulcis (Mill.) D.A. Webb] cultivar 'Nonpareil'.</title>
        <authorList>
            <person name="D'Amico-Willman K.M."/>
            <person name="Ouma W.Z."/>
            <person name="Meulia T."/>
            <person name="Sideli G.M."/>
            <person name="Gradziel T.M."/>
            <person name="Fresnedo-Ramirez J."/>
        </authorList>
    </citation>
    <scope>NUCLEOTIDE SEQUENCE [LARGE SCALE GENOMIC DNA]</scope>
    <source>
        <strain evidence="1">Clone GOH B32 T37-40</strain>
    </source>
</reference>
<dbReference type="AlphaFoldDB" id="A0AAD4WFV8"/>
<dbReference type="Proteomes" id="UP001054821">
    <property type="component" value="Chromosome 2"/>
</dbReference>
<organism evidence="1 2">
    <name type="scientific">Prunus dulcis</name>
    <name type="common">Almond</name>
    <name type="synonym">Amygdalus dulcis</name>
    <dbReference type="NCBI Taxonomy" id="3755"/>
    <lineage>
        <taxon>Eukaryota</taxon>
        <taxon>Viridiplantae</taxon>
        <taxon>Streptophyta</taxon>
        <taxon>Embryophyta</taxon>
        <taxon>Tracheophyta</taxon>
        <taxon>Spermatophyta</taxon>
        <taxon>Magnoliopsida</taxon>
        <taxon>eudicotyledons</taxon>
        <taxon>Gunneridae</taxon>
        <taxon>Pentapetalae</taxon>
        <taxon>rosids</taxon>
        <taxon>fabids</taxon>
        <taxon>Rosales</taxon>
        <taxon>Rosaceae</taxon>
        <taxon>Amygdaloideae</taxon>
        <taxon>Amygdaleae</taxon>
        <taxon>Prunus</taxon>
    </lineage>
</organism>
<comment type="caution">
    <text evidence="1">The sequence shown here is derived from an EMBL/GenBank/DDBJ whole genome shotgun (WGS) entry which is preliminary data.</text>
</comment>
<evidence type="ECO:0000313" key="1">
    <source>
        <dbReference type="EMBL" id="KAI5342690.1"/>
    </source>
</evidence>
<keyword evidence="2" id="KW-1185">Reference proteome</keyword>
<evidence type="ECO:0000313" key="2">
    <source>
        <dbReference type="Proteomes" id="UP001054821"/>
    </source>
</evidence>
<name>A0AAD4WFV8_PRUDU</name>
<accession>A0AAD4WFV8</accession>